<comment type="caution">
    <text evidence="2">The sequence shown here is derived from an EMBL/GenBank/DDBJ whole genome shotgun (WGS) entry which is preliminary data.</text>
</comment>
<organism evidence="2 3">
    <name type="scientific">Streptomyces huasconensis</name>
    <dbReference type="NCBI Taxonomy" id="1854574"/>
    <lineage>
        <taxon>Bacteria</taxon>
        <taxon>Bacillati</taxon>
        <taxon>Actinomycetota</taxon>
        <taxon>Actinomycetes</taxon>
        <taxon>Kitasatosporales</taxon>
        <taxon>Streptomycetaceae</taxon>
        <taxon>Streptomyces</taxon>
    </lineage>
</organism>
<dbReference type="Proteomes" id="UP001553843">
    <property type="component" value="Unassembled WGS sequence"/>
</dbReference>
<feature type="region of interest" description="Disordered" evidence="1">
    <location>
        <begin position="177"/>
        <end position="203"/>
    </location>
</feature>
<keyword evidence="3" id="KW-1185">Reference proteome</keyword>
<accession>A0ABV3LQ37</accession>
<gene>
    <name evidence="2" type="ORF">AB0887_05735</name>
</gene>
<evidence type="ECO:0000256" key="1">
    <source>
        <dbReference type="SAM" id="MobiDB-lite"/>
    </source>
</evidence>
<evidence type="ECO:0000313" key="3">
    <source>
        <dbReference type="Proteomes" id="UP001553843"/>
    </source>
</evidence>
<feature type="compositionally biased region" description="Acidic residues" evidence="1">
    <location>
        <begin position="316"/>
        <end position="338"/>
    </location>
</feature>
<dbReference type="EMBL" id="JBEYRS010000002">
    <property type="protein sequence ID" value="MEW2361465.1"/>
    <property type="molecule type" value="Genomic_DNA"/>
</dbReference>
<dbReference type="RefSeq" id="WP_359775222.1">
    <property type="nucleotide sequence ID" value="NZ_JBEYRR010000002.1"/>
</dbReference>
<reference evidence="2 3" key="1">
    <citation type="submission" date="2024-06" db="EMBL/GenBank/DDBJ databases">
        <title>The Natural Products Discovery Center: Release of the First 8490 Sequenced Strains for Exploring Actinobacteria Biosynthetic Diversity.</title>
        <authorList>
            <person name="Kalkreuter E."/>
            <person name="Kautsar S.A."/>
            <person name="Yang D."/>
            <person name="Bader C.D."/>
            <person name="Teijaro C.N."/>
            <person name="Fluegel L."/>
            <person name="Davis C.M."/>
            <person name="Simpson J.R."/>
            <person name="Lauterbach L."/>
            <person name="Steele A.D."/>
            <person name="Gui C."/>
            <person name="Meng S."/>
            <person name="Li G."/>
            <person name="Viehrig K."/>
            <person name="Ye F."/>
            <person name="Su P."/>
            <person name="Kiefer A.F."/>
            <person name="Nichols A."/>
            <person name="Cepeda A.J."/>
            <person name="Yan W."/>
            <person name="Fan B."/>
            <person name="Jiang Y."/>
            <person name="Adhikari A."/>
            <person name="Zheng C.-J."/>
            <person name="Schuster L."/>
            <person name="Cowan T.M."/>
            <person name="Smanski M.J."/>
            <person name="Chevrette M.G."/>
            <person name="De Carvalho L.P.S."/>
            <person name="Shen B."/>
        </authorList>
    </citation>
    <scope>NUCLEOTIDE SEQUENCE [LARGE SCALE GENOMIC DNA]</scope>
    <source>
        <strain evidence="2 3">NPDC047833</strain>
    </source>
</reference>
<sequence length="338" mass="36522">MITTDPIGDWTWEIASSGDGATAAGAAETAVSIWGILAKHELAVPAGEASISVRSVNDMRNVHLDMSGLILEADPLRPGTAVSGAVEQAGTLKGDLLVSLRIRCPGIWLESGVKHRAEQLFAIQVDVWKSSLTVVTLETYSDAWLTMDTREREQAAVHAENAPRLTAALVEVSALLGSNPEPGDPNRHATPTEAGFEDPRTEGPAYSDSWGTFEIAARSRRLRSGLPPAEDEYPETTDSPVRYFAIQRETQTLGYVWASVNNDAAGYEPRTAAGDAAFKAGTQWLLLLRNAHNQGLTPLKALEWLTRVPPRPEIGSIDEDAPEESPSLDDLEDLSGRY</sequence>
<proteinExistence type="predicted"/>
<feature type="region of interest" description="Disordered" evidence="1">
    <location>
        <begin position="311"/>
        <end position="338"/>
    </location>
</feature>
<evidence type="ECO:0000313" key="2">
    <source>
        <dbReference type="EMBL" id="MEW2361465.1"/>
    </source>
</evidence>
<protein>
    <submittedName>
        <fullName evidence="2">Uncharacterized protein</fullName>
    </submittedName>
</protein>
<name>A0ABV3LQ37_9ACTN</name>